<dbReference type="InterPro" id="IPR032635">
    <property type="entry name" value="Anti_2"/>
</dbReference>
<gene>
    <name evidence="2" type="ORF">DY251_04365</name>
</gene>
<dbReference type="Proteomes" id="UP000262379">
    <property type="component" value="Unassembled WGS sequence"/>
</dbReference>
<dbReference type="EMBL" id="QURN01000003">
    <property type="protein sequence ID" value="RFC68993.1"/>
    <property type="molecule type" value="Genomic_DNA"/>
</dbReference>
<evidence type="ECO:0000313" key="3">
    <source>
        <dbReference type="Proteomes" id="UP000262379"/>
    </source>
</evidence>
<protein>
    <recommendedName>
        <fullName evidence="1">Surface antigen domain-containing protein</fullName>
    </recommendedName>
</protein>
<proteinExistence type="predicted"/>
<dbReference type="AlphaFoldDB" id="A0A371XIF5"/>
<organism evidence="2 3">
    <name type="scientific">Mesorhizobium denitrificans</name>
    <dbReference type="NCBI Taxonomy" id="2294114"/>
    <lineage>
        <taxon>Bacteria</taxon>
        <taxon>Pseudomonadati</taxon>
        <taxon>Pseudomonadota</taxon>
        <taxon>Alphaproteobacteria</taxon>
        <taxon>Hyphomicrobiales</taxon>
        <taxon>Phyllobacteriaceae</taxon>
        <taxon>Mesorhizobium</taxon>
    </lineage>
</organism>
<accession>A0A371XIF5</accession>
<evidence type="ECO:0000313" key="2">
    <source>
        <dbReference type="EMBL" id="RFC68993.1"/>
    </source>
</evidence>
<sequence length="127" mass="12975">MLFGLLTAGCTSTMLGGGKDVDQGIVTSTVAPTPPAPDAEAQSDALTVRNAVSSADLSTLDGAPLAWANADTGSRGAISAVTEDSQQGQVCRKFTTTRESFDGISLYQGRACMVAPGTWQMTAFAPS</sequence>
<feature type="domain" description="Surface antigen" evidence="1">
    <location>
        <begin position="19"/>
        <end position="126"/>
    </location>
</feature>
<keyword evidence="3" id="KW-1185">Reference proteome</keyword>
<comment type="caution">
    <text evidence="2">The sequence shown here is derived from an EMBL/GenBank/DDBJ whole genome shotgun (WGS) entry which is preliminary data.</text>
</comment>
<evidence type="ECO:0000259" key="1">
    <source>
        <dbReference type="Pfam" id="PF16998"/>
    </source>
</evidence>
<name>A0A371XIF5_9HYPH</name>
<dbReference type="Pfam" id="PF16998">
    <property type="entry name" value="17kDa_Anti_2"/>
    <property type="match status" value="1"/>
</dbReference>
<reference evidence="3" key="1">
    <citation type="submission" date="2018-08" db="EMBL/GenBank/DDBJ databases">
        <authorList>
            <person name="Im W.T."/>
        </authorList>
    </citation>
    <scope>NUCLEOTIDE SEQUENCE [LARGE SCALE GENOMIC DNA]</scope>
    <source>
        <strain evidence="3">LA-28</strain>
    </source>
</reference>
<dbReference type="RefSeq" id="WP_116622761.1">
    <property type="nucleotide sequence ID" value="NZ_QURN01000003.1"/>
</dbReference>